<dbReference type="InterPro" id="IPR006121">
    <property type="entry name" value="HMA_dom"/>
</dbReference>
<dbReference type="CDD" id="cd00371">
    <property type="entry name" value="HMA"/>
    <property type="match status" value="1"/>
</dbReference>
<dbReference type="Gene3D" id="3.30.70.100">
    <property type="match status" value="1"/>
</dbReference>
<evidence type="ECO:0000313" key="4">
    <source>
        <dbReference type="Proteomes" id="UP000514720"/>
    </source>
</evidence>
<sequence>MQKATIQLETLTCPSCMQKIENGVKSLDGVDKKSIKVLFNSSKVRVEYDDEKVSIKDIENTIDKLGYEVIKSQVKAL</sequence>
<dbReference type="KEGG" id="xcl:G4Z02_00265"/>
<proteinExistence type="predicted"/>
<keyword evidence="1" id="KW-0479">Metal-binding</keyword>
<dbReference type="AlphaFoldDB" id="A0A7L7KR04"/>
<dbReference type="RefSeq" id="WP_258877851.1">
    <property type="nucleotide sequence ID" value="NZ_CP048914.1"/>
</dbReference>
<name>A0A7L7KR04_9MOLU</name>
<keyword evidence="4" id="KW-1185">Reference proteome</keyword>
<evidence type="ECO:0000259" key="2">
    <source>
        <dbReference type="PROSITE" id="PS50846"/>
    </source>
</evidence>
<protein>
    <submittedName>
        <fullName evidence="3">Heavy-metal-associated domain-containing protein</fullName>
    </submittedName>
</protein>
<dbReference type="InterPro" id="IPR017969">
    <property type="entry name" value="Heavy-metal-associated_CS"/>
</dbReference>
<reference evidence="3 4" key="1">
    <citation type="submission" date="2020-02" db="EMBL/GenBank/DDBJ databases">
        <authorList>
            <person name="Zheng R.K."/>
            <person name="Sun C.M."/>
        </authorList>
    </citation>
    <scope>NUCLEOTIDE SEQUENCE [LARGE SCALE GENOMIC DNA]</scope>
    <source>
        <strain evidence="4">zrk13</strain>
    </source>
</reference>
<dbReference type="EMBL" id="CP048914">
    <property type="protein sequence ID" value="QMS84238.1"/>
    <property type="molecule type" value="Genomic_DNA"/>
</dbReference>
<accession>A0A7L7KR04</accession>
<evidence type="ECO:0000313" key="3">
    <source>
        <dbReference type="EMBL" id="QMS84238.1"/>
    </source>
</evidence>
<dbReference type="Proteomes" id="UP000514720">
    <property type="component" value="Chromosome"/>
</dbReference>
<dbReference type="PROSITE" id="PS50846">
    <property type="entry name" value="HMA_2"/>
    <property type="match status" value="1"/>
</dbReference>
<organism evidence="3 4">
    <name type="scientific">Candidatus Xianfuyuplasma coldseepsis</name>
    <dbReference type="NCBI Taxonomy" id="2782163"/>
    <lineage>
        <taxon>Bacteria</taxon>
        <taxon>Bacillati</taxon>
        <taxon>Mycoplasmatota</taxon>
        <taxon>Mollicutes</taxon>
        <taxon>Candidatus Izemoplasmatales</taxon>
        <taxon>Candidatus Izemoplasmataceae</taxon>
        <taxon>Candidatus Xianfuyuplasma</taxon>
    </lineage>
</organism>
<dbReference type="InterPro" id="IPR036163">
    <property type="entry name" value="HMA_dom_sf"/>
</dbReference>
<dbReference type="SUPFAM" id="SSF55008">
    <property type="entry name" value="HMA, heavy metal-associated domain"/>
    <property type="match status" value="1"/>
</dbReference>
<dbReference type="FunFam" id="3.30.70.100:FF:000001">
    <property type="entry name" value="ATPase copper transporting beta"/>
    <property type="match status" value="1"/>
</dbReference>
<gene>
    <name evidence="3" type="ORF">G4Z02_00265</name>
</gene>
<dbReference type="PROSITE" id="PS01047">
    <property type="entry name" value="HMA_1"/>
    <property type="match status" value="1"/>
</dbReference>
<dbReference type="GO" id="GO:0046872">
    <property type="term" value="F:metal ion binding"/>
    <property type="evidence" value="ECO:0007669"/>
    <property type="project" value="UniProtKB-KW"/>
</dbReference>
<evidence type="ECO:0000256" key="1">
    <source>
        <dbReference type="ARBA" id="ARBA00022723"/>
    </source>
</evidence>
<dbReference type="Pfam" id="PF00403">
    <property type="entry name" value="HMA"/>
    <property type="match status" value="1"/>
</dbReference>
<feature type="domain" description="HMA" evidence="2">
    <location>
        <begin position="2"/>
        <end position="70"/>
    </location>
</feature>